<evidence type="ECO:0000313" key="2">
    <source>
        <dbReference type="EMBL" id="CAG5076277.1"/>
    </source>
</evidence>
<evidence type="ECO:0000313" key="3">
    <source>
        <dbReference type="Proteomes" id="UP000683507"/>
    </source>
</evidence>
<proteinExistence type="predicted"/>
<dbReference type="KEGG" id="ptan:CRYO30217_00032"/>
<dbReference type="Proteomes" id="UP000683507">
    <property type="component" value="Chromosome"/>
</dbReference>
<feature type="transmembrane region" description="Helical" evidence="1">
    <location>
        <begin position="98"/>
        <end position="120"/>
    </location>
</feature>
<organism evidence="2 3">
    <name type="scientific">Parvicella tangerina</name>
    <dbReference type="NCBI Taxonomy" id="2829795"/>
    <lineage>
        <taxon>Bacteria</taxon>
        <taxon>Pseudomonadati</taxon>
        <taxon>Bacteroidota</taxon>
        <taxon>Flavobacteriia</taxon>
        <taxon>Flavobacteriales</taxon>
        <taxon>Parvicellaceae</taxon>
        <taxon>Parvicella</taxon>
    </lineage>
</organism>
<name>A0A916NEW1_9FLAO</name>
<feature type="transmembrane region" description="Helical" evidence="1">
    <location>
        <begin position="26"/>
        <end position="54"/>
    </location>
</feature>
<feature type="transmembrane region" description="Helical" evidence="1">
    <location>
        <begin position="127"/>
        <end position="147"/>
    </location>
</feature>
<sequence>MMAFFLYLQIEHYTVFQMLNLTDNGFWMIFSAVGLFSFLMPLIAMNGMITVGIVSDWELKKHQERVPVLLFSALFLGCLYYVLYYIEANNDHIQLFHAFFGVIMSGIVLAIIAAGISYFWKISMHAIGIAGLAGCFVGLTAHLDPLLNLEEMVLYNSLAIGAVGLVGFARLYDKAHSLPQVLAGTILGFGVSFVIIIRELYL</sequence>
<dbReference type="EMBL" id="OU015584">
    <property type="protein sequence ID" value="CAG5076277.1"/>
    <property type="molecule type" value="Genomic_DNA"/>
</dbReference>
<gene>
    <name evidence="2" type="ORF">CRYO30217_00032</name>
</gene>
<evidence type="ECO:0008006" key="4">
    <source>
        <dbReference type="Google" id="ProtNLM"/>
    </source>
</evidence>
<feature type="transmembrane region" description="Helical" evidence="1">
    <location>
        <begin position="181"/>
        <end position="201"/>
    </location>
</feature>
<dbReference type="Gene3D" id="1.20.144.10">
    <property type="entry name" value="Phosphatidic acid phosphatase type 2/haloperoxidase"/>
    <property type="match status" value="1"/>
</dbReference>
<keyword evidence="1" id="KW-0472">Membrane</keyword>
<keyword evidence="1" id="KW-1133">Transmembrane helix</keyword>
<reference evidence="2" key="1">
    <citation type="submission" date="2021-04" db="EMBL/GenBank/DDBJ databases">
        <authorList>
            <person name="Rodrigo-Torres L."/>
            <person name="Arahal R. D."/>
            <person name="Lucena T."/>
        </authorList>
    </citation>
    <scope>NUCLEOTIDE SEQUENCE</scope>
    <source>
        <strain evidence="2">AS29M-1</strain>
    </source>
</reference>
<accession>A0A916NEW1</accession>
<keyword evidence="1" id="KW-0812">Transmembrane</keyword>
<keyword evidence="3" id="KW-1185">Reference proteome</keyword>
<evidence type="ECO:0000256" key="1">
    <source>
        <dbReference type="SAM" id="Phobius"/>
    </source>
</evidence>
<feature type="transmembrane region" description="Helical" evidence="1">
    <location>
        <begin position="66"/>
        <end position="86"/>
    </location>
</feature>
<feature type="transmembrane region" description="Helical" evidence="1">
    <location>
        <begin position="153"/>
        <end position="172"/>
    </location>
</feature>
<dbReference type="AlphaFoldDB" id="A0A916NEW1"/>
<protein>
    <recommendedName>
        <fullName evidence="4">Phosphatase PAP2 family protein</fullName>
    </recommendedName>
</protein>